<dbReference type="SUPFAM" id="SSF82771">
    <property type="entry name" value="GIY-YIG endonuclease"/>
    <property type="match status" value="1"/>
</dbReference>
<dbReference type="SMART" id="SM00465">
    <property type="entry name" value="GIYc"/>
    <property type="match status" value="1"/>
</dbReference>
<keyword evidence="3" id="KW-0255">Endonuclease</keyword>
<gene>
    <name evidence="4" type="primary">HE</name>
</gene>
<protein>
    <submittedName>
        <fullName evidence="3">GIY-YIG endonuclease</fullName>
    </submittedName>
</protein>
<keyword evidence="3" id="KW-0540">Nuclease</keyword>
<keyword evidence="1" id="KW-1133">Transmembrane helix</keyword>
<dbReference type="EMBL" id="MW794304">
    <property type="protein sequence ID" value="QYB20044.1"/>
    <property type="molecule type" value="Genomic_DNA"/>
</dbReference>
<keyword evidence="3" id="KW-0378">Hydrolase</keyword>
<dbReference type="EMBL" id="MW794305">
    <property type="protein sequence ID" value="QYB20140.1"/>
    <property type="molecule type" value="Genomic_DNA"/>
</dbReference>
<sequence length="439" mass="50275">MLLFDPNLNHVFKDINVVNSRIAVVMGIILLIISLKFLMYLYRVTKLSSTLENKLSIGRQVRPSIGNKLHRMPRASYILNAKVEGFKVRWQSVSALNSVRFESNAATALYNSKTSRSQLLVQEHIVKGNPTNCEVINSVLLNQKVAIYQKELDELLSLPSVKFDLPFSDETYPSLLALIRKPRSKRSNTGVYIFTHKSTGNKYVGSSNDLARRFKQYFYKHLLFANKSYGLLMPLINQEGLSVFNLQVIVVSSTYPKYSHCFLEQYFLLDKSFNLNTQRIVNFRVNQGLKVFLYDLDCKTLYYSSNSLNAFCADLGIHSSSYRKCISSGVPYLGLFVISNNLIEDAVPANLTESEVGELLAKRRKENLDKQAIYLGKVIEVFDKDTNERKTYPSTYKVAYRLGTTRTTIRSYISKGKAYKNRYYLKFTDSSKYGFARKL</sequence>
<name>A0A7L8EYB9_MONLA</name>
<dbReference type="AlphaFoldDB" id="A0A7L8EYB9"/>
<accession>A0A7L8EYB9</accession>
<keyword evidence="3" id="KW-0496">Mitochondrion</keyword>
<dbReference type="Gene3D" id="3.40.1440.10">
    <property type="entry name" value="GIY-YIG endonuclease"/>
    <property type="match status" value="1"/>
</dbReference>
<dbReference type="RefSeq" id="YP_009945092.1">
    <property type="nucleotide sequence ID" value="NC_051483.1"/>
</dbReference>
<dbReference type="SMART" id="SM00497">
    <property type="entry name" value="IENR1"/>
    <property type="match status" value="2"/>
</dbReference>
<dbReference type="EMBL" id="MW794306">
    <property type="protein sequence ID" value="QYB20206.1"/>
    <property type="molecule type" value="Genomic_DNA"/>
</dbReference>
<dbReference type="EMBL" id="MW794308">
    <property type="protein sequence ID" value="QYB20376.1"/>
    <property type="molecule type" value="Genomic_DNA"/>
</dbReference>
<organism evidence="3">
    <name type="scientific">Monilinia laxa</name>
    <name type="common">Brown rot fungus</name>
    <name type="synonym">Sclerotinia laxa</name>
    <dbReference type="NCBI Taxonomy" id="61186"/>
    <lineage>
        <taxon>Eukaryota</taxon>
        <taxon>Fungi</taxon>
        <taxon>Dikarya</taxon>
        <taxon>Ascomycota</taxon>
        <taxon>Pezizomycotina</taxon>
        <taxon>Leotiomycetes</taxon>
        <taxon>Helotiales</taxon>
        <taxon>Sclerotiniaceae</taxon>
        <taxon>Monilinia</taxon>
    </lineage>
</organism>
<reference evidence="4" key="2">
    <citation type="journal article" date="2021" name="Front. Microbiol.">
        <title>Pan-Mitogenomics Approach Discovers Diversity and Dynamism in the Prominent Brown Rot Fungal Pathogens.</title>
        <authorList>
            <person name="Yildiz G."/>
            <person name="Ozkilinc H."/>
        </authorList>
    </citation>
    <scope>NUCLEOTIDE SEQUENCE</scope>
</reference>
<keyword evidence="1" id="KW-0472">Membrane</keyword>
<geneLocation type="mitochondrion" evidence="3"/>
<dbReference type="EMBL" id="MW794307">
    <property type="protein sequence ID" value="QYB20291.1"/>
    <property type="molecule type" value="Genomic_DNA"/>
</dbReference>
<dbReference type="PROSITE" id="PS50164">
    <property type="entry name" value="GIY_YIG"/>
    <property type="match status" value="1"/>
</dbReference>
<evidence type="ECO:0000313" key="3">
    <source>
        <dbReference type="EMBL" id="QOE17456.1"/>
    </source>
</evidence>
<feature type="transmembrane region" description="Helical" evidence="1">
    <location>
        <begin position="20"/>
        <end position="42"/>
    </location>
</feature>
<evidence type="ECO:0000313" key="4">
    <source>
        <dbReference type="EMBL" id="QYB19878.1"/>
    </source>
</evidence>
<dbReference type="Pfam" id="PF01541">
    <property type="entry name" value="GIY-YIG"/>
    <property type="match status" value="1"/>
</dbReference>
<dbReference type="InterPro" id="IPR000305">
    <property type="entry name" value="GIY-YIG_endonuc"/>
</dbReference>
<reference evidence="3" key="1">
    <citation type="journal article" date="2020" name="Sci. Rep.">
        <title>First characterization of the complete mitochondrial genome of fungal plant-pathogen Monilinia laxa which represents the mobile intron rich structure.</title>
        <authorList>
            <person name="Yildiz G."/>
            <person name="Ozkilinc H."/>
        </authorList>
    </citation>
    <scope>NUCLEOTIDE SEQUENCE</scope>
</reference>
<dbReference type="InterPro" id="IPR003647">
    <property type="entry name" value="Intron_nuc_1_rpt"/>
</dbReference>
<feature type="domain" description="GIY-YIG" evidence="2">
    <location>
        <begin position="187"/>
        <end position="277"/>
    </location>
</feature>
<dbReference type="GO" id="GO:0004519">
    <property type="term" value="F:endonuclease activity"/>
    <property type="evidence" value="ECO:0007669"/>
    <property type="project" value="UniProtKB-KW"/>
</dbReference>
<dbReference type="EMBL" id="MN881998">
    <property type="protein sequence ID" value="QOE17456.1"/>
    <property type="molecule type" value="Genomic_DNA"/>
</dbReference>
<keyword evidence="1" id="KW-0812">Transmembrane</keyword>
<proteinExistence type="predicted"/>
<dbReference type="EMBL" id="MW794303">
    <property type="protein sequence ID" value="QYB19963.1"/>
    <property type="molecule type" value="Genomic_DNA"/>
</dbReference>
<dbReference type="GeneID" id="60235912"/>
<evidence type="ECO:0000259" key="2">
    <source>
        <dbReference type="PROSITE" id="PS50164"/>
    </source>
</evidence>
<evidence type="ECO:0000256" key="1">
    <source>
        <dbReference type="SAM" id="Phobius"/>
    </source>
</evidence>
<dbReference type="EMBL" id="MW794302">
    <property type="protein sequence ID" value="QYB19878.1"/>
    <property type="molecule type" value="Genomic_DNA"/>
</dbReference>
<dbReference type="InterPro" id="IPR035901">
    <property type="entry name" value="GIY-YIG_endonuc_sf"/>
</dbReference>